<dbReference type="Gene3D" id="2.40.50.120">
    <property type="match status" value="1"/>
</dbReference>
<dbReference type="EMBL" id="CP049866">
    <property type="protein sequence ID" value="QIK74819.1"/>
    <property type="molecule type" value="Genomic_DNA"/>
</dbReference>
<feature type="signal peptide" evidence="3">
    <location>
        <begin position="1"/>
        <end position="27"/>
    </location>
</feature>
<feature type="region of interest" description="Disordered" evidence="1">
    <location>
        <begin position="145"/>
        <end position="168"/>
    </location>
</feature>
<dbReference type="KEGG" id="npi:G7071_04625"/>
<keyword evidence="2" id="KW-0472">Membrane</keyword>
<dbReference type="RefSeq" id="WP_166315482.1">
    <property type="nucleotide sequence ID" value="NZ_CP049866.1"/>
</dbReference>
<feature type="transmembrane region" description="Helical" evidence="2">
    <location>
        <begin position="171"/>
        <end position="189"/>
    </location>
</feature>
<name>A0A6G7YDL7_9ACTN</name>
<proteinExistence type="predicted"/>
<evidence type="ECO:0000256" key="2">
    <source>
        <dbReference type="SAM" id="Phobius"/>
    </source>
</evidence>
<evidence type="ECO:0000256" key="3">
    <source>
        <dbReference type="SAM" id="SignalP"/>
    </source>
</evidence>
<keyword evidence="5" id="KW-1185">Reference proteome</keyword>
<keyword evidence="3" id="KW-0732">Signal</keyword>
<keyword evidence="2" id="KW-0812">Transmembrane</keyword>
<evidence type="ECO:0000313" key="4">
    <source>
        <dbReference type="EMBL" id="QIK74819.1"/>
    </source>
</evidence>
<feature type="chain" id="PRO_5039188154" description="Tissue inhibitor of metalloproteinase" evidence="3">
    <location>
        <begin position="28"/>
        <end position="195"/>
    </location>
</feature>
<protein>
    <recommendedName>
        <fullName evidence="6">Tissue inhibitor of metalloproteinase</fullName>
    </recommendedName>
</protein>
<organism evidence="4 5">
    <name type="scientific">Nocardioides piscis</name>
    <dbReference type="NCBI Taxonomy" id="2714938"/>
    <lineage>
        <taxon>Bacteria</taxon>
        <taxon>Bacillati</taxon>
        <taxon>Actinomycetota</taxon>
        <taxon>Actinomycetes</taxon>
        <taxon>Propionibacteriales</taxon>
        <taxon>Nocardioidaceae</taxon>
        <taxon>Nocardioides</taxon>
    </lineage>
</organism>
<dbReference type="SUPFAM" id="SSF50242">
    <property type="entry name" value="TIMP-like"/>
    <property type="match status" value="1"/>
</dbReference>
<evidence type="ECO:0000256" key="1">
    <source>
        <dbReference type="SAM" id="MobiDB-lite"/>
    </source>
</evidence>
<evidence type="ECO:0000313" key="5">
    <source>
        <dbReference type="Proteomes" id="UP000502035"/>
    </source>
</evidence>
<dbReference type="InterPro" id="IPR008993">
    <property type="entry name" value="TIMP-like_OB-fold"/>
</dbReference>
<dbReference type="AlphaFoldDB" id="A0A6G7YDL7"/>
<sequence length="195" mass="19902">MLTTPLFTRLAGALVAALLAMSGLVLATAAPAFACRCDSADIEKQSNRADAVFVAEVGDVVEVGKQFEYALTVTEVFKGSVERDTVVVSHQQATACGLGKLRPGTEYVFLVTGDAPPYAADSCGGSGPVSAKRLAEVETVLGPAEAVPAPEPPAPTMTKVEDASPPSVSRLAAPGGAAVIIGLLGLVVVGRRARR</sequence>
<reference evidence="4 5" key="1">
    <citation type="submission" date="2020-03" db="EMBL/GenBank/DDBJ databases">
        <title>Nocardioides sp. nov., isolated from fish.</title>
        <authorList>
            <person name="Hyun D.-W."/>
            <person name="Bae J.-W."/>
        </authorList>
    </citation>
    <scope>NUCLEOTIDE SEQUENCE [LARGE SCALE GENOMIC DNA]</scope>
    <source>
        <strain evidence="4 5">HDW12A</strain>
    </source>
</reference>
<dbReference type="Proteomes" id="UP000502035">
    <property type="component" value="Chromosome"/>
</dbReference>
<gene>
    <name evidence="4" type="ORF">G7071_04625</name>
</gene>
<keyword evidence="2" id="KW-1133">Transmembrane helix</keyword>
<accession>A0A6G7YDL7</accession>
<evidence type="ECO:0008006" key="6">
    <source>
        <dbReference type="Google" id="ProtNLM"/>
    </source>
</evidence>